<dbReference type="Pfam" id="PF12679">
    <property type="entry name" value="ABC2_membrane_2"/>
    <property type="match status" value="1"/>
</dbReference>
<feature type="transmembrane region" description="Helical" evidence="1">
    <location>
        <begin position="174"/>
        <end position="198"/>
    </location>
</feature>
<dbReference type="EMBL" id="FOFD01000005">
    <property type="protein sequence ID" value="SER40680.1"/>
    <property type="molecule type" value="Genomic_DNA"/>
</dbReference>
<dbReference type="GO" id="GO:0140359">
    <property type="term" value="F:ABC-type transporter activity"/>
    <property type="evidence" value="ECO:0007669"/>
    <property type="project" value="InterPro"/>
</dbReference>
<feature type="transmembrane region" description="Helical" evidence="1">
    <location>
        <begin position="51"/>
        <end position="77"/>
    </location>
</feature>
<keyword evidence="1" id="KW-1133">Transmembrane helix</keyword>
<feature type="transmembrane region" description="Helical" evidence="1">
    <location>
        <begin position="20"/>
        <end position="39"/>
    </location>
</feature>
<accession>A0A1H9NXL7</accession>
<sequence length="287" mass="30256">MTWIAIAKKDFRDAVQSRALWALVAVFVSLSVLSSYAYVEVPELFGEPGGATFGGLILFMVGLIGLFVPIAAIVVCYKSLAGERELGSIKLLLSLPTTRSNVFAGKLVGRGAVLAFGLAVGLVIGLGFGSVLLGEFEPLSALLVILATMAFAAVYSGIIVGLSATTGSTSRATTLSLGFFVIFELFWDVVPMGVLYVVEGFRLPTETPDWIFLVTQLSPSTAYFSSIVALLPDLANASGSSAQTGVRAAGVEADPFYVTPTVGIIVLVLWLVVPFVVGYHRFNSADL</sequence>
<organism evidence="2 3">
    <name type="scientific">Natrinema salaciae</name>
    <dbReference type="NCBI Taxonomy" id="1186196"/>
    <lineage>
        <taxon>Archaea</taxon>
        <taxon>Methanobacteriati</taxon>
        <taxon>Methanobacteriota</taxon>
        <taxon>Stenosarchaea group</taxon>
        <taxon>Halobacteria</taxon>
        <taxon>Halobacteriales</taxon>
        <taxon>Natrialbaceae</taxon>
        <taxon>Natrinema</taxon>
    </lineage>
</organism>
<gene>
    <name evidence="2" type="ORF">SAMN04489841_3782</name>
</gene>
<dbReference type="STRING" id="1186196.SAMN04489841_3782"/>
<proteinExistence type="predicted"/>
<dbReference type="GO" id="GO:0005886">
    <property type="term" value="C:plasma membrane"/>
    <property type="evidence" value="ECO:0007669"/>
    <property type="project" value="UniProtKB-SubCell"/>
</dbReference>
<dbReference type="AlphaFoldDB" id="A0A1H9NXL7"/>
<reference evidence="3" key="1">
    <citation type="submission" date="2016-10" db="EMBL/GenBank/DDBJ databases">
        <authorList>
            <person name="Varghese N."/>
            <person name="Submissions S."/>
        </authorList>
    </citation>
    <scope>NUCLEOTIDE SEQUENCE [LARGE SCALE GENOMIC DNA]</scope>
    <source>
        <strain evidence="3">DSM 25055</strain>
    </source>
</reference>
<keyword evidence="3" id="KW-1185">Reference proteome</keyword>
<dbReference type="RefSeq" id="WP_090620470.1">
    <property type="nucleotide sequence ID" value="NZ_FOFD01000005.1"/>
</dbReference>
<feature type="transmembrane region" description="Helical" evidence="1">
    <location>
        <begin position="139"/>
        <end position="162"/>
    </location>
</feature>
<keyword evidence="1" id="KW-0812">Transmembrane</keyword>
<dbReference type="PANTHER" id="PTHR43471">
    <property type="entry name" value="ABC TRANSPORTER PERMEASE"/>
    <property type="match status" value="1"/>
</dbReference>
<protein>
    <submittedName>
        <fullName evidence="2">ABC-2 type transport system permease protein</fullName>
    </submittedName>
</protein>
<evidence type="ECO:0000313" key="3">
    <source>
        <dbReference type="Proteomes" id="UP000199114"/>
    </source>
</evidence>
<keyword evidence="1" id="KW-0472">Membrane</keyword>
<feature type="transmembrane region" description="Helical" evidence="1">
    <location>
        <begin position="256"/>
        <end position="277"/>
    </location>
</feature>
<feature type="transmembrane region" description="Helical" evidence="1">
    <location>
        <begin position="113"/>
        <end position="133"/>
    </location>
</feature>
<name>A0A1H9NXL7_9EURY</name>
<evidence type="ECO:0000313" key="2">
    <source>
        <dbReference type="EMBL" id="SER40680.1"/>
    </source>
</evidence>
<dbReference type="OrthoDB" id="86287at2157"/>
<evidence type="ECO:0000256" key="1">
    <source>
        <dbReference type="SAM" id="Phobius"/>
    </source>
</evidence>
<dbReference type="Proteomes" id="UP000199114">
    <property type="component" value="Unassembled WGS sequence"/>
</dbReference>
<dbReference type="PANTHER" id="PTHR43471:SF1">
    <property type="entry name" value="ABC TRANSPORTER PERMEASE PROTEIN NOSY-RELATED"/>
    <property type="match status" value="1"/>
</dbReference>